<evidence type="ECO:0000256" key="2">
    <source>
        <dbReference type="ARBA" id="ARBA00023444"/>
    </source>
</evidence>
<dbReference type="InterPro" id="IPR050684">
    <property type="entry name" value="HTH-Siroheme_Decarb"/>
</dbReference>
<name>A0A558CMD2_9GAMM</name>
<proteinExistence type="inferred from homology"/>
<accession>A0A558CMD2</accession>
<organism evidence="10 11">
    <name type="scientific">Sedimenticola thiotaurini</name>
    <dbReference type="NCBI Taxonomy" id="1543721"/>
    <lineage>
        <taxon>Bacteria</taxon>
        <taxon>Pseudomonadati</taxon>
        <taxon>Pseudomonadota</taxon>
        <taxon>Gammaproteobacteria</taxon>
        <taxon>Chromatiales</taxon>
        <taxon>Sedimenticolaceae</taxon>
        <taxon>Sedimenticola</taxon>
    </lineage>
</organism>
<dbReference type="InterPro" id="IPR053953">
    <property type="entry name" value="NirdL-like_HTH"/>
</dbReference>
<evidence type="ECO:0000256" key="3">
    <source>
        <dbReference type="ARBA" id="ARBA00023457"/>
    </source>
</evidence>
<dbReference type="EMBL" id="VMRY01000113">
    <property type="protein sequence ID" value="TVT49914.1"/>
    <property type="molecule type" value="Genomic_DNA"/>
</dbReference>
<comment type="catalytic activity">
    <reaction evidence="7">
        <text>siroheme + 2 H(+) = 12,18-didecarboxysiroheme + 2 CO2</text>
        <dbReference type="Rhea" id="RHEA:19093"/>
        <dbReference type="ChEBI" id="CHEBI:15378"/>
        <dbReference type="ChEBI" id="CHEBI:16526"/>
        <dbReference type="ChEBI" id="CHEBI:60052"/>
        <dbReference type="ChEBI" id="CHEBI:140497"/>
        <dbReference type="EC" id="4.1.1.111"/>
    </reaction>
</comment>
<dbReference type="Gene3D" id="3.30.70.3460">
    <property type="match status" value="1"/>
</dbReference>
<dbReference type="InterPro" id="IPR036390">
    <property type="entry name" value="WH_DNA-bd_sf"/>
</dbReference>
<dbReference type="EC" id="4.1.1.111" evidence="5"/>
<keyword evidence="1" id="KW-0456">Lyase</keyword>
<comment type="subunit">
    <text evidence="4">Probably forms a complex composed of NirD, NirL, NirG and NirH. All proteins are required for the total conversion of siroheme to didecarboxysiroheme.</text>
</comment>
<comment type="caution">
    <text evidence="10">The sequence shown here is derived from an EMBL/GenBank/DDBJ whole genome shotgun (WGS) entry which is preliminary data.</text>
</comment>
<comment type="similarity">
    <text evidence="3">Belongs to the Ahb/Nir family.</text>
</comment>
<evidence type="ECO:0000259" key="9">
    <source>
        <dbReference type="Pfam" id="PF22451"/>
    </source>
</evidence>
<evidence type="ECO:0000313" key="11">
    <source>
        <dbReference type="Proteomes" id="UP000317355"/>
    </source>
</evidence>
<evidence type="ECO:0000313" key="10">
    <source>
        <dbReference type="EMBL" id="TVT49914.1"/>
    </source>
</evidence>
<feature type="domain" description="Siroheme decarboxylase AsnC-like ligand binding" evidence="8">
    <location>
        <begin position="64"/>
        <end position="151"/>
    </location>
</feature>
<dbReference type="PANTHER" id="PTHR43413">
    <property type="entry name" value="TRANSCRIPTIONAL REGULATOR, ASNC FAMILY"/>
    <property type="match status" value="1"/>
</dbReference>
<comment type="pathway">
    <text evidence="2">Porphyrin-containing compound metabolism.</text>
</comment>
<dbReference type="GO" id="GO:0016829">
    <property type="term" value="F:lyase activity"/>
    <property type="evidence" value="ECO:0007669"/>
    <property type="project" value="UniProtKB-KW"/>
</dbReference>
<dbReference type="AlphaFoldDB" id="A0A558CMD2"/>
<dbReference type="Pfam" id="PF17805">
    <property type="entry name" value="AsnC_trans_reg2"/>
    <property type="match status" value="1"/>
</dbReference>
<gene>
    <name evidence="10" type="ORF">FHK82_16790</name>
</gene>
<evidence type="ECO:0000256" key="5">
    <source>
        <dbReference type="ARBA" id="ARBA00023471"/>
    </source>
</evidence>
<reference evidence="10 11" key="1">
    <citation type="submission" date="2019-07" db="EMBL/GenBank/DDBJ databases">
        <title>The pathways for chlorine oxyanion respiration interact through the shared metabolite chlorate.</title>
        <authorList>
            <person name="Barnum T.P."/>
            <person name="Cheng Y."/>
            <person name="Hill K.A."/>
            <person name="Lucas L.N."/>
            <person name="Carlson H.K."/>
            <person name="Coates J.D."/>
        </authorList>
    </citation>
    <scope>NUCLEOTIDE SEQUENCE [LARGE SCALE GENOMIC DNA]</scope>
    <source>
        <strain evidence="10">BK-3</strain>
    </source>
</reference>
<dbReference type="Pfam" id="PF22451">
    <property type="entry name" value="NirdL-like_HTH"/>
    <property type="match status" value="1"/>
</dbReference>
<dbReference type="InterPro" id="IPR040523">
    <property type="entry name" value="AsnC_trans_reg2"/>
</dbReference>
<sequence>MVLSEQDYQLIAEIQGGLPLTSHPYAEIGARIGLDEKSVIERINAMQSSGVIKRLGIVVRHHELGYTANAMVVWDVPDDRVNEIGEKLGALDCITLCYQRPRRLPDWPYNLFCMIHGQEREKVLAYIDKLVNSEGLDTIPHKILFSGRRFKQRGARYQ</sequence>
<evidence type="ECO:0000259" key="8">
    <source>
        <dbReference type="Pfam" id="PF17805"/>
    </source>
</evidence>
<dbReference type="SUPFAM" id="SSF46785">
    <property type="entry name" value="Winged helix' DNA-binding domain"/>
    <property type="match status" value="1"/>
</dbReference>
<evidence type="ECO:0000256" key="6">
    <source>
        <dbReference type="ARBA" id="ARBA00045291"/>
    </source>
</evidence>
<evidence type="ECO:0000256" key="7">
    <source>
        <dbReference type="ARBA" id="ARBA00048470"/>
    </source>
</evidence>
<dbReference type="PANTHER" id="PTHR43413:SF1">
    <property type="entry name" value="SIROHEME DECARBOXYLASE NIRL SUBUNIT"/>
    <property type="match status" value="1"/>
</dbReference>
<protein>
    <recommendedName>
        <fullName evidence="5">siroheme decarboxylase</fullName>
        <ecNumber evidence="5">4.1.1.111</ecNumber>
    </recommendedName>
</protein>
<comment type="function">
    <text evidence="6">Involved in heme d1 biosynthesis. Catalyzes the decarboxylation of siroheme into didecarboxysiroheme.</text>
</comment>
<evidence type="ECO:0000256" key="1">
    <source>
        <dbReference type="ARBA" id="ARBA00023239"/>
    </source>
</evidence>
<dbReference type="Proteomes" id="UP000317355">
    <property type="component" value="Unassembled WGS sequence"/>
</dbReference>
<dbReference type="STRING" id="1543721.AAY24_08975"/>
<evidence type="ECO:0000256" key="4">
    <source>
        <dbReference type="ARBA" id="ARBA00023465"/>
    </source>
</evidence>
<feature type="domain" description="Siroheme decarboxylase NirL-like HTH" evidence="9">
    <location>
        <begin position="7"/>
        <end position="52"/>
    </location>
</feature>